<keyword evidence="1" id="KW-0812">Transmembrane</keyword>
<protein>
    <submittedName>
        <fullName evidence="2">Putative secreted protein</fullName>
    </submittedName>
</protein>
<evidence type="ECO:0000256" key="1">
    <source>
        <dbReference type="SAM" id="Phobius"/>
    </source>
</evidence>
<organism evidence="2">
    <name type="scientific">Panstrongylus lignarius</name>
    <dbReference type="NCBI Taxonomy" id="156445"/>
    <lineage>
        <taxon>Eukaryota</taxon>
        <taxon>Metazoa</taxon>
        <taxon>Ecdysozoa</taxon>
        <taxon>Arthropoda</taxon>
        <taxon>Hexapoda</taxon>
        <taxon>Insecta</taxon>
        <taxon>Pterygota</taxon>
        <taxon>Neoptera</taxon>
        <taxon>Paraneoptera</taxon>
        <taxon>Hemiptera</taxon>
        <taxon>Heteroptera</taxon>
        <taxon>Panheteroptera</taxon>
        <taxon>Cimicomorpha</taxon>
        <taxon>Reduviidae</taxon>
        <taxon>Triatominae</taxon>
        <taxon>Panstrongylus</taxon>
    </lineage>
</organism>
<dbReference type="AlphaFoldDB" id="A0A224XUU1"/>
<keyword evidence="1" id="KW-0472">Membrane</keyword>
<sequence length="68" mass="7645">MRVSQQIFLFFFVKMICCCHDFQLIFAKLPHGFKVLLAFVFPSPTSVLSCKSSSSLSVLSHLALSHHS</sequence>
<proteinExistence type="predicted"/>
<dbReference type="EMBL" id="GFTR01000109">
    <property type="protein sequence ID" value="JAW16317.1"/>
    <property type="molecule type" value="Transcribed_RNA"/>
</dbReference>
<feature type="transmembrane region" description="Helical" evidence="1">
    <location>
        <begin position="7"/>
        <end position="26"/>
    </location>
</feature>
<evidence type="ECO:0000313" key="2">
    <source>
        <dbReference type="EMBL" id="JAW16317.1"/>
    </source>
</evidence>
<reference evidence="2" key="1">
    <citation type="journal article" date="2018" name="PLoS Negl. Trop. Dis.">
        <title>An insight into the salivary gland and fat body transcriptome of Panstrongylus lignarius (Hemiptera: Heteroptera), the main vector of Chagas disease in Peru.</title>
        <authorList>
            <person name="Nevoa J.C."/>
            <person name="Mendes M.T."/>
            <person name="da Silva M.V."/>
            <person name="Soares S.C."/>
            <person name="Oliveira C.J.F."/>
            <person name="Ribeiro J.M.C."/>
        </authorList>
    </citation>
    <scope>NUCLEOTIDE SEQUENCE</scope>
</reference>
<accession>A0A224XUU1</accession>
<name>A0A224XUU1_9HEMI</name>
<keyword evidence="1" id="KW-1133">Transmembrane helix</keyword>